<dbReference type="GO" id="GO:1904680">
    <property type="term" value="F:peptide transmembrane transporter activity"/>
    <property type="evidence" value="ECO:0007669"/>
    <property type="project" value="TreeGrafter"/>
</dbReference>
<reference evidence="5 6" key="1">
    <citation type="submission" date="2018-06" db="EMBL/GenBank/DDBJ databases">
        <authorList>
            <consortium name="Pathogen Informatics"/>
            <person name="Doyle S."/>
        </authorList>
    </citation>
    <scope>NUCLEOTIDE SEQUENCE [LARGE SCALE GENOMIC DNA]</scope>
    <source>
        <strain evidence="5 6">NCTC12112</strain>
    </source>
</reference>
<dbReference type="KEGG" id="ful:C4N20_10535"/>
<dbReference type="AlphaFoldDB" id="A0AAX2J7K1"/>
<evidence type="ECO:0000256" key="2">
    <source>
        <dbReference type="ARBA" id="ARBA00022448"/>
    </source>
</evidence>
<accession>A0AAX2J7K1</accession>
<evidence type="ECO:0000256" key="3">
    <source>
        <dbReference type="ARBA" id="ARBA00022729"/>
    </source>
</evidence>
<dbReference type="Gene3D" id="3.40.190.10">
    <property type="entry name" value="Periplasmic binding protein-like II"/>
    <property type="match status" value="1"/>
</dbReference>
<dbReference type="GO" id="GO:0043190">
    <property type="term" value="C:ATP-binding cassette (ABC) transporter complex"/>
    <property type="evidence" value="ECO:0007669"/>
    <property type="project" value="InterPro"/>
</dbReference>
<dbReference type="EMBL" id="LS483487">
    <property type="protein sequence ID" value="SQJ00355.1"/>
    <property type="molecule type" value="Genomic_DNA"/>
</dbReference>
<evidence type="ECO:0000313" key="5">
    <source>
        <dbReference type="EMBL" id="SQJ00355.1"/>
    </source>
</evidence>
<dbReference type="Pfam" id="PF00496">
    <property type="entry name" value="SBP_bac_5"/>
    <property type="match status" value="1"/>
</dbReference>
<dbReference type="InterPro" id="IPR000914">
    <property type="entry name" value="SBP_5_dom"/>
</dbReference>
<dbReference type="InterPro" id="IPR030678">
    <property type="entry name" value="Peptide/Ni-bd"/>
</dbReference>
<dbReference type="Proteomes" id="UP000249008">
    <property type="component" value="Chromosome 1"/>
</dbReference>
<dbReference type="GO" id="GO:0015833">
    <property type="term" value="P:peptide transport"/>
    <property type="evidence" value="ECO:0007669"/>
    <property type="project" value="TreeGrafter"/>
</dbReference>
<dbReference type="InterPro" id="IPR039424">
    <property type="entry name" value="SBP_5"/>
</dbReference>
<dbReference type="PANTHER" id="PTHR30290:SF9">
    <property type="entry name" value="OLIGOPEPTIDE-BINDING PROTEIN APPA"/>
    <property type="match status" value="1"/>
</dbReference>
<comment type="similarity">
    <text evidence="1">Belongs to the bacterial solute-binding protein 5 family.</text>
</comment>
<keyword evidence="2" id="KW-0813">Transport</keyword>
<dbReference type="GeneID" id="78455250"/>
<dbReference type="RefSeq" id="WP_005976123.1">
    <property type="nucleotide sequence ID" value="NZ_CABKNW010000001.1"/>
</dbReference>
<protein>
    <submittedName>
        <fullName evidence="5">Glutathione-binding protein gsiB</fullName>
    </submittedName>
</protein>
<dbReference type="Gene3D" id="3.10.105.10">
    <property type="entry name" value="Dipeptide-binding Protein, Domain 3"/>
    <property type="match status" value="1"/>
</dbReference>
<sequence length="512" mass="57829">MKKKLLAVIFLLTFALLLGGTKAIKSETSSETKLKDTLVIAQKAEIKTLDPQKSTDSVSNKIIQLMFDTLITMDKDLNLLPGLAESWESVDPLNTVFHLKKNVKFHNGDIMTAEDVKFSLDRARSLPQCAYNFTPIKEVTVIDENTIKITTDTPFGSLLNQLSITNSSIINKKLVEASEDVFLTNPVGTGQFKFKSWDIGNRLTMERFDDYYGTISKLKEVVIKFITENNSRMIMLETGEADISLDMGVMDLKSIKDNNSLDYIEVEAPTSQFVGFDTKNELLKDKRVRQAIAYAIDNKAITQAIYGDSATPGTSVVPPAMTDFNPDAKKYDLNIAKAKELLTEAGYPNGFNIDLWVSDDSARIDACVIIQEQLREIGINTEIKVFQWATYIKMIENENEVKPIFYMSWNTANGDCDKTMYPLFHSSQIKGSMNVTAFVNKDLDDTLDKARITMDPKVRKELYGKAQEILQEELPHYTILYPKLNLGMRKNIHNLIMKNNGYLDLTNVYVTE</sequence>
<evidence type="ECO:0000259" key="4">
    <source>
        <dbReference type="Pfam" id="PF00496"/>
    </source>
</evidence>
<keyword evidence="3" id="KW-0732">Signal</keyword>
<evidence type="ECO:0000256" key="1">
    <source>
        <dbReference type="ARBA" id="ARBA00005695"/>
    </source>
</evidence>
<dbReference type="PANTHER" id="PTHR30290">
    <property type="entry name" value="PERIPLASMIC BINDING COMPONENT OF ABC TRANSPORTER"/>
    <property type="match status" value="1"/>
</dbReference>
<feature type="domain" description="Solute-binding protein family 5" evidence="4">
    <location>
        <begin position="79"/>
        <end position="429"/>
    </location>
</feature>
<gene>
    <name evidence="5" type="primary">gsiB_1</name>
    <name evidence="5" type="ORF">NCTC12112_00662</name>
</gene>
<dbReference type="GO" id="GO:0042597">
    <property type="term" value="C:periplasmic space"/>
    <property type="evidence" value="ECO:0007669"/>
    <property type="project" value="UniProtKB-ARBA"/>
</dbReference>
<name>A0AAX2J7K1_9FUSO</name>
<proteinExistence type="inferred from homology"/>
<dbReference type="Gene3D" id="3.90.76.10">
    <property type="entry name" value="Dipeptide-binding Protein, Domain 1"/>
    <property type="match status" value="1"/>
</dbReference>
<organism evidence="5 6">
    <name type="scientific">Fusobacterium ulcerans</name>
    <dbReference type="NCBI Taxonomy" id="861"/>
    <lineage>
        <taxon>Bacteria</taxon>
        <taxon>Fusobacteriati</taxon>
        <taxon>Fusobacteriota</taxon>
        <taxon>Fusobacteriia</taxon>
        <taxon>Fusobacteriales</taxon>
        <taxon>Fusobacteriaceae</taxon>
        <taxon>Fusobacterium</taxon>
    </lineage>
</organism>
<dbReference type="PIRSF" id="PIRSF002741">
    <property type="entry name" value="MppA"/>
    <property type="match status" value="1"/>
</dbReference>
<dbReference type="SUPFAM" id="SSF53850">
    <property type="entry name" value="Periplasmic binding protein-like II"/>
    <property type="match status" value="1"/>
</dbReference>
<evidence type="ECO:0000313" key="6">
    <source>
        <dbReference type="Proteomes" id="UP000249008"/>
    </source>
</evidence>